<dbReference type="Gene3D" id="3.30.56.110">
    <property type="entry name" value="Protein of unknown function DUF2237"/>
    <property type="match status" value="1"/>
</dbReference>
<reference evidence="1 2" key="1">
    <citation type="submission" date="2015-02" db="EMBL/GenBank/DDBJ databases">
        <authorList>
            <person name="Slaby B."/>
            <person name="Hentschel U."/>
        </authorList>
    </citation>
    <scope>NUCLEOTIDE SEQUENCE [LARGE SCALE GENOMIC DNA]</scope>
    <source>
        <strain evidence="1">15L</strain>
    </source>
</reference>
<accession>A0A0G8AXN2</accession>
<evidence type="ECO:0008006" key="3">
    <source>
        <dbReference type="Google" id="ProtNLM"/>
    </source>
</evidence>
<dbReference type="InterPro" id="IPR018714">
    <property type="entry name" value="DUF2237"/>
</dbReference>
<name>A0A0G8AXN2_9SYNE</name>
<dbReference type="AlphaFoldDB" id="A0A0G8AXN2"/>
<proteinExistence type="predicted"/>
<dbReference type="EMBL" id="JYFQ01000046">
    <property type="protein sequence ID" value="KKZ14137.1"/>
    <property type="molecule type" value="Genomic_DNA"/>
</dbReference>
<comment type="caution">
    <text evidence="1">The sequence shown here is derived from an EMBL/GenBank/DDBJ whole genome shotgun (WGS) entry which is preliminary data.</text>
</comment>
<evidence type="ECO:0000313" key="1">
    <source>
        <dbReference type="EMBL" id="KKZ14137.1"/>
    </source>
</evidence>
<reference evidence="1 2" key="2">
    <citation type="submission" date="2015-05" db="EMBL/GenBank/DDBJ databases">
        <title>Lifestyle Evolution in Cyanobacterial Symbionts of Sponges.</title>
        <authorList>
            <person name="Burgsdorf I."/>
            <person name="Slaby B.M."/>
            <person name="Handley K.M."/>
            <person name="Haber M."/>
            <person name="Blom J."/>
            <person name="Marshall C.W."/>
            <person name="Gilbert J.A."/>
            <person name="Hentschel U."/>
            <person name="Steindler L."/>
        </authorList>
    </citation>
    <scope>NUCLEOTIDE SEQUENCE [LARGE SCALE GENOMIC DNA]</scope>
    <source>
        <strain evidence="1">15L</strain>
    </source>
</reference>
<evidence type="ECO:0000313" key="2">
    <source>
        <dbReference type="Proteomes" id="UP000035037"/>
    </source>
</evidence>
<dbReference type="PANTHER" id="PTHR37466:SF1">
    <property type="entry name" value="SLR1628 PROTEIN"/>
    <property type="match status" value="1"/>
</dbReference>
<dbReference type="Proteomes" id="UP000035037">
    <property type="component" value="Unassembled WGS sequence"/>
</dbReference>
<dbReference type="Pfam" id="PF09996">
    <property type="entry name" value="DUF2237"/>
    <property type="match status" value="1"/>
</dbReference>
<dbReference type="STRING" id="431041.FLM9_582"/>
<protein>
    <recommendedName>
        <fullName evidence="3">DUF2237 domain-containing protein</fullName>
    </recommendedName>
</protein>
<dbReference type="PATRIC" id="fig|1608419.3.peg.1757"/>
<dbReference type="PANTHER" id="PTHR37466">
    <property type="entry name" value="SLR1628 PROTEIN"/>
    <property type="match status" value="1"/>
</dbReference>
<gene>
    <name evidence="1" type="ORF">TQ37_02070</name>
</gene>
<sequence length="133" mass="14048">MTSTHAQPRNVLGGALETCSCRPMTGWMRDGVCRADASDAGRHTVCAVVTASFLSYSSAQGNDLSTPRPEFSFPGLQPGDRWCVCASRWQQALEDGVAPLVVLAATEISTLDLVSLEDLKAHAWSGEGNPAPG</sequence>
<organism evidence="1 2">
    <name type="scientific">Candidatus Synechococcus spongiarum 15L</name>
    <dbReference type="NCBI Taxonomy" id="1608419"/>
    <lineage>
        <taxon>Bacteria</taxon>
        <taxon>Bacillati</taxon>
        <taxon>Cyanobacteriota</taxon>
        <taxon>Cyanophyceae</taxon>
        <taxon>Synechococcales</taxon>
        <taxon>Synechococcaceae</taxon>
        <taxon>Synechococcus</taxon>
    </lineage>
</organism>